<evidence type="ECO:0000313" key="1">
    <source>
        <dbReference type="EMBL" id="TFV75304.1"/>
    </source>
</evidence>
<dbReference type="EMBL" id="SPQS01000008">
    <property type="protein sequence ID" value="TFV75304.1"/>
    <property type="molecule type" value="Genomic_DNA"/>
</dbReference>
<gene>
    <name evidence="1" type="ORF">E4K64_16510</name>
</gene>
<comment type="caution">
    <text evidence="1">The sequence shown here is derived from an EMBL/GenBank/DDBJ whole genome shotgun (WGS) entry which is preliminary data.</text>
</comment>
<proteinExistence type="predicted"/>
<dbReference type="AlphaFoldDB" id="A0A4Y9P534"/>
<organism evidence="1 2">
    <name type="scientific">Bradyrhizobium frederickii</name>
    <dbReference type="NCBI Taxonomy" id="2560054"/>
    <lineage>
        <taxon>Bacteria</taxon>
        <taxon>Pseudomonadati</taxon>
        <taxon>Pseudomonadota</taxon>
        <taxon>Alphaproteobacteria</taxon>
        <taxon>Hyphomicrobiales</taxon>
        <taxon>Nitrobacteraceae</taxon>
        <taxon>Bradyrhizobium</taxon>
    </lineage>
</organism>
<sequence length="63" mass="7251">MFEYQIDVVDPKSNEERQVTVSVTPLERARAKRSSDWMRAIQDLARPLIPAGFLPIGNRVRLL</sequence>
<protein>
    <submittedName>
        <fullName evidence="1">Uncharacterized protein</fullName>
    </submittedName>
</protein>
<name>A0A4Y9P534_9BRAD</name>
<dbReference type="RefSeq" id="WP_135164445.1">
    <property type="nucleotide sequence ID" value="NZ_SPQS01000008.1"/>
</dbReference>
<evidence type="ECO:0000313" key="2">
    <source>
        <dbReference type="Proteomes" id="UP000297700"/>
    </source>
</evidence>
<reference evidence="1 2" key="1">
    <citation type="submission" date="2019-03" db="EMBL/GenBank/DDBJ databases">
        <title>Bradyrhizobium strains diversity.</title>
        <authorList>
            <person name="Urquiaga M.C.O."/>
            <person name="Hungria M."/>
            <person name="Delamuta J.R.M."/>
            <person name="Klepa M.S."/>
        </authorList>
    </citation>
    <scope>NUCLEOTIDE SEQUENCE [LARGE SCALE GENOMIC DNA]</scope>
    <source>
        <strain evidence="1 2">CNPSo 3426</strain>
    </source>
</reference>
<accession>A0A4Y9P534</accession>
<dbReference type="Proteomes" id="UP000297700">
    <property type="component" value="Unassembled WGS sequence"/>
</dbReference>